<reference evidence="2 3" key="1">
    <citation type="journal article" date="2015" name="Microbiome">
        <title>Genomic resolution of linkages in carbon, nitrogen, and sulfur cycling among widespread estuary sediment bacteria.</title>
        <authorList>
            <person name="Baker B.J."/>
            <person name="Lazar C.S."/>
            <person name="Teske A.P."/>
            <person name="Dick G.J."/>
        </authorList>
    </citation>
    <scope>NUCLEOTIDE SEQUENCE [LARGE SCALE GENOMIC DNA]</scope>
    <source>
        <strain evidence="2">DG_26</strain>
    </source>
</reference>
<keyword evidence="1" id="KW-0472">Membrane</keyword>
<dbReference type="AlphaFoldDB" id="A0A0S7WFT9"/>
<accession>A0A0S7WFT9</accession>
<protein>
    <submittedName>
        <fullName evidence="2">Uncharacterized protein</fullName>
    </submittedName>
</protein>
<evidence type="ECO:0000313" key="3">
    <source>
        <dbReference type="Proteomes" id="UP000051124"/>
    </source>
</evidence>
<dbReference type="EMBL" id="LIZT01000079">
    <property type="protein sequence ID" value="KPJ49012.1"/>
    <property type="molecule type" value="Genomic_DNA"/>
</dbReference>
<keyword evidence="1" id="KW-1133">Transmembrane helix</keyword>
<sequence length="118" mass="13029">MEQSYFWTLSTVAQVFAIFAGFISIVLAVRLEHGYGRPTAHMTDIKQSIMNRIVVPCVILVCVATVLLAFRDLLPGAAQVSIIIVILVAAVAVFLVAVRTVYQIWDLPIKKDTKIKQA</sequence>
<gene>
    <name evidence="2" type="ORF">AMJ40_06435</name>
</gene>
<comment type="caution">
    <text evidence="2">The sequence shown here is derived from an EMBL/GenBank/DDBJ whole genome shotgun (WGS) entry which is preliminary data.</text>
</comment>
<feature type="transmembrane region" description="Helical" evidence="1">
    <location>
        <begin position="76"/>
        <end position="102"/>
    </location>
</feature>
<keyword evidence="1" id="KW-0812">Transmembrane</keyword>
<dbReference type="Proteomes" id="UP000051124">
    <property type="component" value="Unassembled WGS sequence"/>
</dbReference>
<name>A0A0S7WFT9_UNCT6</name>
<proteinExistence type="predicted"/>
<evidence type="ECO:0000256" key="1">
    <source>
        <dbReference type="SAM" id="Phobius"/>
    </source>
</evidence>
<evidence type="ECO:0000313" key="2">
    <source>
        <dbReference type="EMBL" id="KPJ49012.1"/>
    </source>
</evidence>
<organism evidence="2 3">
    <name type="scientific">candidate division TA06 bacterium DG_26</name>
    <dbReference type="NCBI Taxonomy" id="1703771"/>
    <lineage>
        <taxon>Bacteria</taxon>
        <taxon>Bacteria division TA06</taxon>
    </lineage>
</organism>
<feature type="transmembrane region" description="Helical" evidence="1">
    <location>
        <begin position="6"/>
        <end position="29"/>
    </location>
</feature>
<feature type="transmembrane region" description="Helical" evidence="1">
    <location>
        <begin position="49"/>
        <end position="70"/>
    </location>
</feature>